<organism evidence="1 2">
    <name type="scientific">Clavelina lepadiformis</name>
    <name type="common">Light-bulb sea squirt</name>
    <name type="synonym">Ascidia lepadiformis</name>
    <dbReference type="NCBI Taxonomy" id="159417"/>
    <lineage>
        <taxon>Eukaryota</taxon>
        <taxon>Metazoa</taxon>
        <taxon>Chordata</taxon>
        <taxon>Tunicata</taxon>
        <taxon>Ascidiacea</taxon>
        <taxon>Aplousobranchia</taxon>
        <taxon>Clavelinidae</taxon>
        <taxon>Clavelina</taxon>
    </lineage>
</organism>
<protein>
    <recommendedName>
        <fullName evidence="3">Profilin</fullName>
    </recommendedName>
</protein>
<gene>
    <name evidence="1" type="ORF">CVLEPA_LOCUS24597</name>
</gene>
<sequence length="128" mass="14269">MDWNLFCCEVLTKGSPSSEYVYLGTTDGTKLGENDRRCGFSRKFTTSDISIIINSNGSDFFHADGEYIYLGKEGDFFCHDGETRSMVYGFSSKCILIVCGSGFITKRVFTDCRQAVEYGIGVLKAKGW</sequence>
<evidence type="ECO:0000313" key="2">
    <source>
        <dbReference type="Proteomes" id="UP001642483"/>
    </source>
</evidence>
<reference evidence="1 2" key="1">
    <citation type="submission" date="2024-02" db="EMBL/GenBank/DDBJ databases">
        <authorList>
            <person name="Daric V."/>
            <person name="Darras S."/>
        </authorList>
    </citation>
    <scope>NUCLEOTIDE SEQUENCE [LARGE SCALE GENOMIC DNA]</scope>
</reference>
<accession>A0ABP0GJE6</accession>
<dbReference type="EMBL" id="CAWYQH010000125">
    <property type="protein sequence ID" value="CAK8691847.1"/>
    <property type="molecule type" value="Genomic_DNA"/>
</dbReference>
<evidence type="ECO:0008006" key="3">
    <source>
        <dbReference type="Google" id="ProtNLM"/>
    </source>
</evidence>
<evidence type="ECO:0000313" key="1">
    <source>
        <dbReference type="EMBL" id="CAK8691847.1"/>
    </source>
</evidence>
<comment type="caution">
    <text evidence="1">The sequence shown here is derived from an EMBL/GenBank/DDBJ whole genome shotgun (WGS) entry which is preliminary data.</text>
</comment>
<name>A0ABP0GJE6_CLALP</name>
<dbReference type="Proteomes" id="UP001642483">
    <property type="component" value="Unassembled WGS sequence"/>
</dbReference>
<proteinExistence type="predicted"/>
<keyword evidence="2" id="KW-1185">Reference proteome</keyword>